<dbReference type="GO" id="GO:0005769">
    <property type="term" value="C:early endosome"/>
    <property type="evidence" value="ECO:0007669"/>
    <property type="project" value="TreeGrafter"/>
</dbReference>
<feature type="compositionally biased region" description="Basic residues" evidence="8">
    <location>
        <begin position="2226"/>
        <end position="2243"/>
    </location>
</feature>
<feature type="compositionally biased region" description="Polar residues" evidence="8">
    <location>
        <begin position="1068"/>
        <end position="1080"/>
    </location>
</feature>
<feature type="compositionally biased region" description="Low complexity" evidence="8">
    <location>
        <begin position="1"/>
        <end position="24"/>
    </location>
</feature>
<dbReference type="PANTHER" id="PTHR45711:SF3">
    <property type="entry name" value="CLC CHANNEL"/>
    <property type="match status" value="1"/>
</dbReference>
<dbReference type="InterPro" id="IPR035927">
    <property type="entry name" value="DUSP-like_sf"/>
</dbReference>
<comment type="subcellular location">
    <subcellularLocation>
        <location evidence="1">Membrane</location>
        <topology evidence="1">Multi-pass membrane protein</topology>
    </subcellularLocation>
</comment>
<dbReference type="SUPFAM" id="SSF54001">
    <property type="entry name" value="Cysteine proteinases"/>
    <property type="match status" value="1"/>
</dbReference>
<dbReference type="Gene3D" id="3.90.70.10">
    <property type="entry name" value="Cysteine proteinases"/>
    <property type="match status" value="2"/>
</dbReference>
<keyword evidence="13" id="KW-1185">Reference proteome</keyword>
<feature type="compositionally biased region" description="Acidic residues" evidence="8">
    <location>
        <begin position="965"/>
        <end position="974"/>
    </location>
</feature>
<dbReference type="PRINTS" id="PR00762">
    <property type="entry name" value="CLCHANNEL"/>
</dbReference>
<feature type="compositionally biased region" description="Low complexity" evidence="8">
    <location>
        <begin position="926"/>
        <end position="937"/>
    </location>
</feature>
<evidence type="ECO:0000313" key="12">
    <source>
        <dbReference type="EMBL" id="KJY01816.1"/>
    </source>
</evidence>
<name>A0A0F4H012_9PEZI</name>
<keyword evidence="3 9" id="KW-0812">Transmembrane</keyword>
<feature type="region of interest" description="Disordered" evidence="8">
    <location>
        <begin position="1514"/>
        <end position="1565"/>
    </location>
</feature>
<feature type="compositionally biased region" description="Polar residues" evidence="8">
    <location>
        <begin position="97"/>
        <end position="113"/>
    </location>
</feature>
<evidence type="ECO:0000259" key="10">
    <source>
        <dbReference type="PROSITE" id="PS50235"/>
    </source>
</evidence>
<dbReference type="PANTHER" id="PTHR45711">
    <property type="entry name" value="CHLORIDE CHANNEL PROTEIN"/>
    <property type="match status" value="1"/>
</dbReference>
<feature type="transmembrane region" description="Helical" evidence="9">
    <location>
        <begin position="586"/>
        <end position="604"/>
    </location>
</feature>
<accession>A0A0F4H012</accession>
<keyword evidence="4 9" id="KW-1133">Transmembrane helix</keyword>
<dbReference type="SUPFAM" id="SSF54631">
    <property type="entry name" value="CBS-domain pair"/>
    <property type="match status" value="1"/>
</dbReference>
<dbReference type="InterPro" id="IPR046342">
    <property type="entry name" value="CBS_dom_sf"/>
</dbReference>
<dbReference type="PROSITE" id="PS50235">
    <property type="entry name" value="USP_3"/>
    <property type="match status" value="1"/>
</dbReference>
<dbReference type="PROSITE" id="PS51283">
    <property type="entry name" value="DUSP"/>
    <property type="match status" value="1"/>
</dbReference>
<feature type="region of interest" description="Disordered" evidence="8">
    <location>
        <begin position="2148"/>
        <end position="2270"/>
    </location>
</feature>
<evidence type="ECO:0000256" key="9">
    <source>
        <dbReference type="SAM" id="Phobius"/>
    </source>
</evidence>
<feature type="domain" description="USP" evidence="10">
    <location>
        <begin position="1657"/>
        <end position="2489"/>
    </location>
</feature>
<keyword evidence="5" id="KW-0406">Ion transport</keyword>
<feature type="transmembrane region" description="Helical" evidence="9">
    <location>
        <begin position="508"/>
        <end position="525"/>
    </location>
</feature>
<feature type="compositionally biased region" description="Low complexity" evidence="8">
    <location>
        <begin position="2245"/>
        <end position="2255"/>
    </location>
</feature>
<evidence type="ECO:0000256" key="7">
    <source>
        <dbReference type="ARBA" id="ARBA00023214"/>
    </source>
</evidence>
<feature type="compositionally biased region" description="Basic and acidic residues" evidence="8">
    <location>
        <begin position="1131"/>
        <end position="1143"/>
    </location>
</feature>
<evidence type="ECO:0000256" key="1">
    <source>
        <dbReference type="ARBA" id="ARBA00004141"/>
    </source>
</evidence>
<feature type="transmembrane region" description="Helical" evidence="9">
    <location>
        <begin position="646"/>
        <end position="664"/>
    </location>
</feature>
<dbReference type="GO" id="GO:0004843">
    <property type="term" value="F:cysteine-type deubiquitinase activity"/>
    <property type="evidence" value="ECO:0007669"/>
    <property type="project" value="InterPro"/>
</dbReference>
<feature type="region of interest" description="Disordered" evidence="8">
    <location>
        <begin position="357"/>
        <end position="379"/>
    </location>
</feature>
<gene>
    <name evidence="12" type="ORF">TI39_contig278g00072</name>
</gene>
<dbReference type="Proteomes" id="UP000033647">
    <property type="component" value="Unassembled WGS sequence"/>
</dbReference>
<dbReference type="InterPro" id="IPR014743">
    <property type="entry name" value="Cl-channel_core"/>
</dbReference>
<dbReference type="CDD" id="cd03684">
    <property type="entry name" value="ClC_3_like"/>
    <property type="match status" value="1"/>
</dbReference>
<dbReference type="Gene3D" id="3.30.2230.10">
    <property type="entry name" value="DUSP-like"/>
    <property type="match status" value="1"/>
</dbReference>
<dbReference type="GO" id="GO:0005886">
    <property type="term" value="C:plasma membrane"/>
    <property type="evidence" value="ECO:0007669"/>
    <property type="project" value="TreeGrafter"/>
</dbReference>
<feature type="transmembrane region" description="Helical" evidence="9">
    <location>
        <begin position="472"/>
        <end position="496"/>
    </location>
</feature>
<evidence type="ECO:0000256" key="5">
    <source>
        <dbReference type="ARBA" id="ARBA00023065"/>
    </source>
</evidence>
<evidence type="ECO:0000256" key="4">
    <source>
        <dbReference type="ARBA" id="ARBA00022989"/>
    </source>
</evidence>
<dbReference type="GO" id="GO:0005794">
    <property type="term" value="C:Golgi apparatus"/>
    <property type="evidence" value="ECO:0007669"/>
    <property type="project" value="TreeGrafter"/>
</dbReference>
<feature type="transmembrane region" description="Helical" evidence="9">
    <location>
        <begin position="317"/>
        <end position="336"/>
    </location>
</feature>
<keyword evidence="7" id="KW-0868">Chloride</keyword>
<evidence type="ECO:0000259" key="11">
    <source>
        <dbReference type="PROSITE" id="PS51283"/>
    </source>
</evidence>
<dbReference type="OrthoDB" id="44789at2759"/>
<feature type="region of interest" description="Disordered" evidence="8">
    <location>
        <begin position="1617"/>
        <end position="1655"/>
    </location>
</feature>
<protein>
    <submittedName>
        <fullName evidence="12">Uncharacterized protein</fullName>
    </submittedName>
</protein>
<keyword evidence="6 9" id="KW-0472">Membrane</keyword>
<dbReference type="Gene3D" id="1.10.3080.10">
    <property type="entry name" value="Clc chloride channel"/>
    <property type="match status" value="1"/>
</dbReference>
<dbReference type="InterPro" id="IPR028889">
    <property type="entry name" value="USP"/>
</dbReference>
<dbReference type="Pfam" id="PF00654">
    <property type="entry name" value="Voltage_CLC"/>
    <property type="match status" value="1"/>
</dbReference>
<feature type="compositionally biased region" description="Low complexity" evidence="8">
    <location>
        <begin position="1241"/>
        <end position="1261"/>
    </location>
</feature>
<evidence type="ECO:0000313" key="13">
    <source>
        <dbReference type="Proteomes" id="UP000033647"/>
    </source>
</evidence>
<feature type="region of interest" description="Disordered" evidence="8">
    <location>
        <begin position="1"/>
        <end position="132"/>
    </location>
</feature>
<keyword evidence="2" id="KW-0813">Transport</keyword>
<feature type="compositionally biased region" description="Basic and acidic residues" evidence="8">
    <location>
        <begin position="79"/>
        <end position="95"/>
    </location>
</feature>
<feature type="compositionally biased region" description="Basic and acidic residues" evidence="8">
    <location>
        <begin position="1279"/>
        <end position="1288"/>
    </location>
</feature>
<feature type="region of interest" description="Disordered" evidence="8">
    <location>
        <begin position="1035"/>
        <end position="1221"/>
    </location>
</feature>
<evidence type="ECO:0000256" key="3">
    <source>
        <dbReference type="ARBA" id="ARBA00022692"/>
    </source>
</evidence>
<feature type="domain" description="DUSP" evidence="11">
    <location>
        <begin position="1285"/>
        <end position="1409"/>
    </location>
</feature>
<feature type="transmembrane region" description="Helical" evidence="9">
    <location>
        <begin position="235"/>
        <end position="260"/>
    </location>
</feature>
<feature type="compositionally biased region" description="Polar residues" evidence="8">
    <location>
        <begin position="54"/>
        <end position="70"/>
    </location>
</feature>
<dbReference type="GO" id="GO:0005247">
    <property type="term" value="F:voltage-gated chloride channel activity"/>
    <property type="evidence" value="ECO:0007669"/>
    <property type="project" value="TreeGrafter"/>
</dbReference>
<dbReference type="InterPro" id="IPR001394">
    <property type="entry name" value="Peptidase_C19_UCH"/>
</dbReference>
<organism evidence="12 13">
    <name type="scientific">Zymoseptoria brevis</name>
    <dbReference type="NCBI Taxonomy" id="1047168"/>
    <lineage>
        <taxon>Eukaryota</taxon>
        <taxon>Fungi</taxon>
        <taxon>Dikarya</taxon>
        <taxon>Ascomycota</taxon>
        <taxon>Pezizomycotina</taxon>
        <taxon>Dothideomycetes</taxon>
        <taxon>Dothideomycetidae</taxon>
        <taxon>Mycosphaerellales</taxon>
        <taxon>Mycosphaerellaceae</taxon>
        <taxon>Zymoseptoria</taxon>
    </lineage>
</organism>
<dbReference type="PROSITE" id="PS00973">
    <property type="entry name" value="USP_2"/>
    <property type="match status" value="1"/>
</dbReference>
<comment type="caution">
    <text evidence="12">The sequence shown here is derived from an EMBL/GenBank/DDBJ whole genome shotgun (WGS) entry which is preliminary data.</text>
</comment>
<feature type="compositionally biased region" description="Polar residues" evidence="8">
    <location>
        <begin position="1625"/>
        <end position="1634"/>
    </location>
</feature>
<sequence>MPKSVASYQSLASRSSSVAPSSRSESADPTYSRHGYDDFDEQQAEAIRNAYRNALQSSQTPASNLSSPRTVRSRRGLQRRSEADLRLRVPRRDRTGTAGTQHGQAATEQTPLLSSPEVPRSGYRATSVPGTPQYPFTRSHSYVNSVRGPLGSRRGSFARGLMKALGNAGDEEEARAAGGEASTSNVTASKRSLYWDDRVWYDQFTSTDWVHDSIADAYRVKELRSRRDFRGRVKAFFDGAQGWLLVFVIGCVTAGFAYMIDVTEAKIFDWKTGYCSTRWYFSKRQCCSGASACEDWSRWSRLIDGGQDESGKLWLDFAAFVGWVVLLALAACVVTLRTKTTISSAISLSTLDENLGAERHDSGKGRTEGGGPGTMSPTRRFQEAAKRPPVVYYPAAGSGVAEVRVILSGFVLHGYLGAQTLVYKTVGLILSVGSGLSVGKEGPYVHIAACIGNIASRVSSKYRNNDAKRREVLSASAAAGVAVAFGAPIGGVLFSLEEVSYYFPPKTMFRTFFCCIAAALSLKFLNPYGTNKIVLFQVRYVTDWNLFEIIIFAALGVMGGTLGALFIKASRIWAKTFRRSDMIKSYPMLEVFIVAVVTGLVSFWNRYTRIPVAELLYELAAPCDAFSDTGTGLCPTQENIPETIRYLFAAFFIKAILTVVTFGIKVPAGIYVPSMVVGGLLGRIVGHIVQLIILRYPDLALSIGCSSNGSPEACVVPGVYALVAAGATMCGVTRLSVTLAVILFELTGSLEHVLPFAMGVLIAKWTADALEPLSIYDLLTDMNAYPYLDHKVRPVFTTDLGDITTAPNQNRYIDITASAFVPAKQLRFQLEYLHMAGEIDGGLPILRHDVLVGLIPGPDLEFALDLLESEDEVMCLMDARAPREDKNKRPNSAVTQREEVLLVDATDGDGDDHTITEGGSEEYLSRTDTTSSERTTTAANKTGPTSSSRIDSATHEVEPSSATSPDEEQEEDGGPDLTDFTRYIDPSPVSLDITSPMDLVFECFVKLGLRYICVTCEGKYAGMVHKKTFSLAKTASSQKKRKLAPFAQSSASPSTTPSPHSQTRERTSSPTQTLPATPSQLAAPETLTTGSTPPPTSSSPAQHGTATPSSPLLSSAVYQRPTPPPRFLPPHLHDEVLPSREEGPVGGLEGGVDNMAGSENGSERSLTGAGRVVGARSASPAKRSATAMEEGVSDSTMDESTPRPVEDEQEQETVTHVEDTAMSGMTPASVAMDAQEMDINSASTSTNGNDSTSTSASSLLEEVSEKASVDDQPLPPSQKEPHSTERVDEHVAHVTRLGQAQLDEGVKGVVVSSKWLERVLSRSTEGLQNREYPKEARDGLVGPMDNSDIVPEGAFEKPYLMDVSKEAFIPLKPGLTLNSEIQILPYNAYGYIISEYGHVHSKPIIRYAHNTANPGSDQQNVVYELYPPVVTIRKVPRSDSQMEAVKPKSGTGSLPALKLKKEARDRKEAEAVRLVSSKSEKVQNFLARCKEAAGISRETKVKVFRLIDSTITAADRSDSAPSGVPSPPDSRSTSPASTTGNTPKLILDSETFSNMKGGTNLEPLELKDQTGNANFNGGSMNVQMAGVHEDMTLVLEETLGGARAGQFQSDAQNSLKIPKSAGSLPASTTASGRTSPAPERMMTRGRARKDGRPPGVVGLQNLGNTCYMNSALQCIRSVEELAIFFLTRKYKKEINNDNPLGHHGRMANAYHSVIEGIYGNNNNSSFRPSHFKTALGNAQPMFSGYGQQDSQEFLSFLVDALHEDLNRIKKKPYIENPDSDDSTVHLPEAIIELGETYRNNHRLRNDSVAMDLFSGFYKNKMECPKCEKVSVTFDPYSLLTVQLPVNVSFNHTVVFVPLQGPPVRQRVDIDNNATVKALKESVASKHPGVEASRTTAVEIWHKKVYNVFDDRLSLQEAAIKSHDDIFIYELDGVPTNPATADKYNSYMSKREKVPAGGMDAPQAGCFAVPIIHRLQGSRHSSDEIMYPLFITVTREEAKDYDVILKKTLQAVANMTTRPILKEFTEASVVQKDDSEPEMVDAEPAPNEDSAGVSDHSVQSEDGYVNVSHASAATDSQILTNGTSAMQIDEPGEDAGMPHGFMDPEYFLSPALRTHLFEMKYSSNNNDNLYPGNNTSYNSYVHPMVGRVKALSRRSSTQSSRSDDTSSTTNGTAKSEESDADDDEERPDIVVGEPSLSAEHVSDSSDELNGPNTIMEPSAIEENVRGGRGKRNKNKKYGGKKGKRGGQQNRNSNGNSMFGFSTAKPRADDDSNPYYIQLGETIVLDWKAEAVNALFEGGDNDADGLRGRRTMDDEGRHGPIFDDPELEARVAKRARRHKHGVTLEECFAETGKREVLSEDNTWFCNRCKDHRRAAKTLEIWTLPDILVVHLKRFGGGRGSRDKLDINVEFPIEGLDMTDKVGLKEDGKEYIYDLFAIDLHFGGLGGGHYTAMAKNWETGDWYDYNDASCSKITDLERLQQSAAYLLFYRRRSATPLGNADLQELVNKYKNSSSDDEELDSGEGQLGGPIRSSHGPSSGSRVGVGAADTPRSRLGTSLLDGTAVGGGGIGAVERSLNPRRITDFSADDGPPSYSASGATWGFDGLRTDAVLGGGAEGDDDDDGASTTAQGYRDNDSGMGGDTPPLLTISDGEWIDDDASDEVEEMSRDIFDPPSRRGSALARELEADFREADEPEAVDITLPGQEDLYD</sequence>
<dbReference type="InterPro" id="IPR018200">
    <property type="entry name" value="USP_CS"/>
</dbReference>
<feature type="region of interest" description="Disordered" evidence="8">
    <location>
        <begin position="2507"/>
        <end position="2557"/>
    </location>
</feature>
<evidence type="ECO:0000256" key="6">
    <source>
        <dbReference type="ARBA" id="ARBA00023136"/>
    </source>
</evidence>
<dbReference type="FunFam" id="1.10.3080.10:FF:000013">
    <property type="entry name" value="Voltage-gated chloride channel (ClcA)"/>
    <property type="match status" value="1"/>
</dbReference>
<feature type="compositionally biased region" description="Polar residues" evidence="8">
    <location>
        <begin position="938"/>
        <end position="951"/>
    </location>
</feature>
<feature type="transmembrane region" description="Helical" evidence="9">
    <location>
        <begin position="546"/>
        <end position="566"/>
    </location>
</feature>
<feature type="region of interest" description="Disordered" evidence="8">
    <location>
        <begin position="2683"/>
        <end position="2706"/>
    </location>
</feature>
<proteinExistence type="predicted"/>
<feature type="region of interest" description="Disordered" evidence="8">
    <location>
        <begin position="883"/>
        <end position="983"/>
    </location>
</feature>
<feature type="compositionally biased region" description="Low complexity" evidence="8">
    <location>
        <begin position="2152"/>
        <end position="2168"/>
    </location>
</feature>
<feature type="compositionally biased region" description="Polar residues" evidence="8">
    <location>
        <begin position="1101"/>
        <end position="1117"/>
    </location>
</feature>
<feature type="compositionally biased region" description="Basic and acidic residues" evidence="8">
    <location>
        <begin position="357"/>
        <end position="367"/>
    </location>
</feature>
<dbReference type="Pfam" id="PF00443">
    <property type="entry name" value="UCH"/>
    <property type="match status" value="1"/>
</dbReference>
<evidence type="ECO:0000256" key="8">
    <source>
        <dbReference type="SAM" id="MobiDB-lite"/>
    </source>
</evidence>
<dbReference type="EMBL" id="LAFY01000270">
    <property type="protein sequence ID" value="KJY01816.1"/>
    <property type="molecule type" value="Genomic_DNA"/>
</dbReference>
<feature type="region of interest" description="Disordered" evidence="8">
    <location>
        <begin position="2029"/>
        <end position="2057"/>
    </location>
</feature>
<feature type="compositionally biased region" description="Polar residues" evidence="8">
    <location>
        <begin position="1529"/>
        <end position="1542"/>
    </location>
</feature>
<dbReference type="SUPFAM" id="SSF143791">
    <property type="entry name" value="DUSP-like"/>
    <property type="match status" value="1"/>
</dbReference>
<feature type="region of interest" description="Disordered" evidence="8">
    <location>
        <begin position="2608"/>
        <end position="2648"/>
    </location>
</feature>
<dbReference type="GO" id="GO:0016579">
    <property type="term" value="P:protein deubiquitination"/>
    <property type="evidence" value="ECO:0007669"/>
    <property type="project" value="InterPro"/>
</dbReference>
<feature type="region of interest" description="Disordered" evidence="8">
    <location>
        <begin position="1241"/>
        <end position="1288"/>
    </location>
</feature>
<dbReference type="PROSITE" id="PS00972">
    <property type="entry name" value="USP_1"/>
    <property type="match status" value="1"/>
</dbReference>
<reference evidence="12 13" key="1">
    <citation type="submission" date="2015-03" db="EMBL/GenBank/DDBJ databases">
        <title>RNA-seq based gene annotation and comparative genomics of four Zymoseptoria species reveal species-specific pathogenicity related genes and transposable element activity.</title>
        <authorList>
            <person name="Grandaubert J."/>
            <person name="Bhattacharyya A."/>
            <person name="Stukenbrock E.H."/>
        </authorList>
    </citation>
    <scope>NUCLEOTIDE SEQUENCE [LARGE SCALE GENOMIC DNA]</scope>
    <source>
        <strain evidence="12 13">Zb18110</strain>
    </source>
</reference>
<dbReference type="InterPro" id="IPR001807">
    <property type="entry name" value="ClC"/>
</dbReference>
<feature type="compositionally biased region" description="Low complexity" evidence="8">
    <location>
        <begin position="1044"/>
        <end position="1061"/>
    </location>
</feature>
<dbReference type="SUPFAM" id="SSF81340">
    <property type="entry name" value="Clc chloride channel"/>
    <property type="match status" value="1"/>
</dbReference>
<evidence type="ECO:0000256" key="2">
    <source>
        <dbReference type="ARBA" id="ARBA00022448"/>
    </source>
</evidence>
<dbReference type="InterPro" id="IPR038765">
    <property type="entry name" value="Papain-like_cys_pep_sf"/>
</dbReference>
<dbReference type="InterPro" id="IPR006615">
    <property type="entry name" value="Pept_C19_DUSP"/>
</dbReference>